<dbReference type="InterPro" id="IPR002818">
    <property type="entry name" value="DJ-1/PfpI"/>
</dbReference>
<gene>
    <name evidence="3" type="ORF">yc1106_05057</name>
</gene>
<dbReference type="EMBL" id="CP089276">
    <property type="protein sequence ID" value="USP77783.1"/>
    <property type="molecule type" value="Genomic_DNA"/>
</dbReference>
<dbReference type="Gene3D" id="3.50.50.60">
    <property type="entry name" value="FAD/NAD(P)-binding domain"/>
    <property type="match status" value="1"/>
</dbReference>
<sequence length="729" mass="79449">MKQERATLPTPTSSNSFWHSEPNKFLIGHRTTEDLPAEADIVIVGSGITGTSAARYLAEDKRADGKTIVMLEAREACWGATGRNGGHCQPLLFDRSSEVAEFELKNVAAVRSYVKDNNVPCEWRDVTGCRTFWTEAALKEAENAIEILRKMAPEIAKRVTVIKDKEELRKHRVSPDCLGASLSEGAASLWPYKLVTFILEKLVKDGRVNLQTNTPVTEVVSSEGKHTLHTPRGTISSKTVILATNGYTSALLPHFADLIVPCRGEMSALFPPEGSTILPNSYGMVGALGQPANNDDYLIQRPFEGVPNPAGHLMFGGGRGAGDYPSIGISDDSIIDEGAAAYLRSALLKVLELDGQTEGLKELKAAAQWTGIMGYSRDDHPWVGKVPDRDGLWLCGGYTGHGMPNGTLCGKVVVDMLLAEIDGQELGAVQTEMVQKGHIPKSYILTKERIEKARKMLTVQQQDEQGVHMNGILTQLIMEKTNPLPSKFAVVLFPGFQLLDVAGPLDAFNMLAYSHTISLYTLASSLSPVSTHNSDQEKQGSLISTSLAPTHTFDTAPNDIEVLLIPGGLGARGPGSEERMKPVVEYLKKLDMSGKGTLKWVLTVCTGSEILARTGVLDGRKATTNKRAFNTVCLFLLISFFISQQIERADADPQVKATHTKVDWVAKARWVVDGHIWTSSGISAGTDLAFAWIAEVFGEEEAQQLVDRSEYERNVDAGNDRYAERWGAV</sequence>
<evidence type="ECO:0000259" key="2">
    <source>
        <dbReference type="Pfam" id="PF01965"/>
    </source>
</evidence>
<feature type="domain" description="DJ-1/PfpI" evidence="2">
    <location>
        <begin position="487"/>
        <end position="693"/>
    </location>
</feature>
<dbReference type="InterPro" id="IPR029062">
    <property type="entry name" value="Class_I_gatase-like"/>
</dbReference>
<dbReference type="SUPFAM" id="SSF51905">
    <property type="entry name" value="FAD/NAD(P)-binding domain"/>
    <property type="match status" value="1"/>
</dbReference>
<dbReference type="Proteomes" id="UP001056012">
    <property type="component" value="Chromosome 3"/>
</dbReference>
<dbReference type="SUPFAM" id="SSF52317">
    <property type="entry name" value="Class I glutamine amidotransferase-like"/>
    <property type="match status" value="1"/>
</dbReference>
<dbReference type="InterPro" id="IPR036188">
    <property type="entry name" value="FAD/NAD-bd_sf"/>
</dbReference>
<dbReference type="GO" id="GO:0005737">
    <property type="term" value="C:cytoplasm"/>
    <property type="evidence" value="ECO:0007669"/>
    <property type="project" value="TreeGrafter"/>
</dbReference>
<dbReference type="OrthoDB" id="429143at2759"/>
<dbReference type="AlphaFoldDB" id="A0A9Q9DRQ6"/>
<evidence type="ECO:0000313" key="3">
    <source>
        <dbReference type="EMBL" id="USP77783.1"/>
    </source>
</evidence>
<protein>
    <submittedName>
        <fullName evidence="3">Fad dependent oxidoreductase</fullName>
    </submittedName>
</protein>
<keyword evidence="4" id="KW-1185">Reference proteome</keyword>
<dbReference type="Pfam" id="PF01266">
    <property type="entry name" value="DAO"/>
    <property type="match status" value="1"/>
</dbReference>
<dbReference type="Pfam" id="PF01965">
    <property type="entry name" value="DJ-1_PfpI"/>
    <property type="match status" value="1"/>
</dbReference>
<evidence type="ECO:0000313" key="4">
    <source>
        <dbReference type="Proteomes" id="UP001056012"/>
    </source>
</evidence>
<dbReference type="CDD" id="cd03139">
    <property type="entry name" value="GATase1_PfpI_2"/>
    <property type="match status" value="1"/>
</dbReference>
<proteinExistence type="predicted"/>
<feature type="domain" description="FAD dependent oxidoreductase" evidence="1">
    <location>
        <begin position="40"/>
        <end position="416"/>
    </location>
</feature>
<evidence type="ECO:0000259" key="1">
    <source>
        <dbReference type="Pfam" id="PF01266"/>
    </source>
</evidence>
<dbReference type="Gene3D" id="3.40.50.880">
    <property type="match status" value="1"/>
</dbReference>
<dbReference type="VEuPathDB" id="FungiDB:yc1106_05057"/>
<accession>A0A9Q9DRQ6</accession>
<dbReference type="PANTHER" id="PTHR13847">
    <property type="entry name" value="SARCOSINE DEHYDROGENASE-RELATED"/>
    <property type="match status" value="1"/>
</dbReference>
<reference evidence="3" key="1">
    <citation type="submission" date="2021-12" db="EMBL/GenBank/DDBJ databases">
        <title>Curvularia clavata genome.</title>
        <authorList>
            <person name="Cao Y."/>
        </authorList>
    </citation>
    <scope>NUCLEOTIDE SEQUENCE</scope>
    <source>
        <strain evidence="3">Yc1106</strain>
    </source>
</reference>
<name>A0A9Q9DRQ6_CURCL</name>
<dbReference type="InterPro" id="IPR006076">
    <property type="entry name" value="FAD-dep_OxRdtase"/>
</dbReference>
<organism evidence="3 4">
    <name type="scientific">Curvularia clavata</name>
    <dbReference type="NCBI Taxonomy" id="95742"/>
    <lineage>
        <taxon>Eukaryota</taxon>
        <taxon>Fungi</taxon>
        <taxon>Dikarya</taxon>
        <taxon>Ascomycota</taxon>
        <taxon>Pezizomycotina</taxon>
        <taxon>Dothideomycetes</taxon>
        <taxon>Pleosporomycetidae</taxon>
        <taxon>Pleosporales</taxon>
        <taxon>Pleosporineae</taxon>
        <taxon>Pleosporaceae</taxon>
        <taxon>Curvularia</taxon>
    </lineage>
</organism>
<dbReference type="Gene3D" id="3.30.9.10">
    <property type="entry name" value="D-Amino Acid Oxidase, subunit A, domain 2"/>
    <property type="match status" value="1"/>
</dbReference>
<dbReference type="PANTHER" id="PTHR13847:SF129">
    <property type="entry name" value="FAD DEPENDENT OXIDOREDUCTASE"/>
    <property type="match status" value="1"/>
</dbReference>